<evidence type="ECO:0000256" key="3">
    <source>
        <dbReference type="ARBA" id="ARBA00022723"/>
    </source>
</evidence>
<feature type="region of interest" description="Disordered" evidence="9">
    <location>
        <begin position="88"/>
        <end position="135"/>
    </location>
</feature>
<dbReference type="PANTHER" id="PTHR12887">
    <property type="entry name" value="NANOS PROTEIN"/>
    <property type="match status" value="1"/>
</dbReference>
<dbReference type="GO" id="GO:0006417">
    <property type="term" value="P:regulation of translation"/>
    <property type="evidence" value="ECO:0007669"/>
    <property type="project" value="UniProtKB-UniRule"/>
</dbReference>
<dbReference type="PROSITE" id="PS51522">
    <property type="entry name" value="ZF_NANOS"/>
    <property type="match status" value="1"/>
</dbReference>
<evidence type="ECO:0000256" key="6">
    <source>
        <dbReference type="ARBA" id="ARBA00022845"/>
    </source>
</evidence>
<keyword evidence="5" id="KW-0862">Zinc</keyword>
<dbReference type="GO" id="GO:0008270">
    <property type="term" value="F:zinc ion binding"/>
    <property type="evidence" value="ECO:0007669"/>
    <property type="project" value="UniProtKB-KW"/>
</dbReference>
<reference evidence="11" key="1">
    <citation type="submission" date="2025-08" db="UniProtKB">
        <authorList>
            <consortium name="Ensembl"/>
        </authorList>
    </citation>
    <scope>IDENTIFICATION</scope>
</reference>
<protein>
    <recommendedName>
        <fullName evidence="10">Nanos-type domain-containing protein</fullName>
    </recommendedName>
</protein>
<evidence type="ECO:0000259" key="10">
    <source>
        <dbReference type="PROSITE" id="PS51522"/>
    </source>
</evidence>
<proteinExistence type="inferred from homology"/>
<keyword evidence="2" id="KW-0963">Cytoplasm</keyword>
<evidence type="ECO:0000313" key="11">
    <source>
        <dbReference type="Ensembl" id="ENSDLAP00005078290.1"/>
    </source>
</evidence>
<evidence type="ECO:0000256" key="1">
    <source>
        <dbReference type="ARBA" id="ARBA00004496"/>
    </source>
</evidence>
<keyword evidence="4 8" id="KW-0863">Zinc-finger</keyword>
<evidence type="ECO:0000256" key="4">
    <source>
        <dbReference type="ARBA" id="ARBA00022771"/>
    </source>
</evidence>
<reference evidence="11" key="2">
    <citation type="submission" date="2025-09" db="UniProtKB">
        <authorList>
            <consortium name="Ensembl"/>
        </authorList>
    </citation>
    <scope>IDENTIFICATION</scope>
</reference>
<evidence type="ECO:0000256" key="7">
    <source>
        <dbReference type="ARBA" id="ARBA00022884"/>
    </source>
</evidence>
<organism evidence="11 12">
    <name type="scientific">Dicentrarchus labrax</name>
    <name type="common">European seabass</name>
    <name type="synonym">Morone labrax</name>
    <dbReference type="NCBI Taxonomy" id="13489"/>
    <lineage>
        <taxon>Eukaryota</taxon>
        <taxon>Metazoa</taxon>
        <taxon>Chordata</taxon>
        <taxon>Craniata</taxon>
        <taxon>Vertebrata</taxon>
        <taxon>Euteleostomi</taxon>
        <taxon>Actinopterygii</taxon>
        <taxon>Neopterygii</taxon>
        <taxon>Teleostei</taxon>
        <taxon>Neoteleostei</taxon>
        <taxon>Acanthomorphata</taxon>
        <taxon>Eupercaria</taxon>
        <taxon>Moronidae</taxon>
        <taxon>Dicentrarchus</taxon>
    </lineage>
</organism>
<sequence length="211" mass="24038">MSTVWYTGATDLSTAYRIETLLHFKAVSDAYKYEMLQGKTQIIPPKMTTMQRQVGVRSSLLSDGDCFDMWHDYMNLGRLMERLCDRRDRDHGDTEGPKKEAAAAPWSHIQTSRREDFKNSPGTSSVSSLSDTSCSGTPSYFCRFCKQNGESVRVYRSHRLKSDDGKVTCPILWNYTCPICAATGDHAHTRRYCPQAQRQDAARKLPGSRFW</sequence>
<comment type="subcellular location">
    <subcellularLocation>
        <location evidence="1">Cytoplasm</location>
    </subcellularLocation>
</comment>
<comment type="similarity">
    <text evidence="8">Belongs to the nanos family.</text>
</comment>
<dbReference type="Gene3D" id="4.10.60.30">
    <property type="entry name" value="Nanos, RNA-binding domain"/>
    <property type="match status" value="1"/>
</dbReference>
<evidence type="ECO:0000256" key="2">
    <source>
        <dbReference type="ARBA" id="ARBA00022490"/>
    </source>
</evidence>
<dbReference type="Proteomes" id="UP000694389">
    <property type="component" value="Unassembled WGS sequence"/>
</dbReference>
<keyword evidence="12" id="KW-1185">Reference proteome</keyword>
<name>A0A8P4KRM4_DICLA</name>
<evidence type="ECO:0000256" key="5">
    <source>
        <dbReference type="ARBA" id="ARBA00022833"/>
    </source>
</evidence>
<dbReference type="GeneTree" id="ENSGT00950000183135"/>
<feature type="domain" description="Nanos-type" evidence="10">
    <location>
        <begin position="141"/>
        <end position="195"/>
    </location>
</feature>
<dbReference type="InterPro" id="IPR008705">
    <property type="entry name" value="Nanos/Xcar2"/>
</dbReference>
<dbReference type="Ensembl" id="ENSDLAT00005069423.1">
    <property type="protein sequence ID" value="ENSDLAP00005078290.1"/>
    <property type="gene ID" value="ENSDLAG00005029847.1"/>
</dbReference>
<accession>A0A8P4KRM4</accession>
<dbReference type="Pfam" id="PF05741">
    <property type="entry name" value="zf-nanos"/>
    <property type="match status" value="1"/>
</dbReference>
<evidence type="ECO:0000313" key="12">
    <source>
        <dbReference type="Proteomes" id="UP000694389"/>
    </source>
</evidence>
<dbReference type="InterPro" id="IPR038129">
    <property type="entry name" value="Nanos_sf"/>
</dbReference>
<dbReference type="GO" id="GO:0005737">
    <property type="term" value="C:cytoplasm"/>
    <property type="evidence" value="ECO:0007669"/>
    <property type="project" value="UniProtKB-SubCell"/>
</dbReference>
<feature type="compositionally biased region" description="Basic and acidic residues" evidence="9">
    <location>
        <begin position="88"/>
        <end position="101"/>
    </location>
</feature>
<evidence type="ECO:0000256" key="8">
    <source>
        <dbReference type="PROSITE-ProRule" id="PRU00855"/>
    </source>
</evidence>
<keyword evidence="6 8" id="KW-0810">Translation regulation</keyword>
<dbReference type="InterPro" id="IPR024161">
    <property type="entry name" value="Znf_nanos-typ"/>
</dbReference>
<keyword evidence="3" id="KW-0479">Metal-binding</keyword>
<keyword evidence="7 8" id="KW-0694">RNA-binding</keyword>
<feature type="compositionally biased region" description="Low complexity" evidence="9">
    <location>
        <begin position="120"/>
        <end position="135"/>
    </location>
</feature>
<dbReference type="GO" id="GO:0003723">
    <property type="term" value="F:RNA binding"/>
    <property type="evidence" value="ECO:0007669"/>
    <property type="project" value="UniProtKB-UniRule"/>
</dbReference>
<evidence type="ECO:0000256" key="9">
    <source>
        <dbReference type="SAM" id="MobiDB-lite"/>
    </source>
</evidence>
<dbReference type="AlphaFoldDB" id="A0A8P4KRM4"/>